<accession>A0A072NJ18</accession>
<proteinExistence type="predicted"/>
<gene>
    <name evidence="2" type="ORF">D777_00123</name>
</gene>
<evidence type="ECO:0000313" key="3">
    <source>
        <dbReference type="Proteomes" id="UP000035057"/>
    </source>
</evidence>
<name>A0A072NJ18_9GAMM</name>
<dbReference type="Gene3D" id="3.30.460.10">
    <property type="entry name" value="Beta Polymerase, domain 2"/>
    <property type="match status" value="1"/>
</dbReference>
<evidence type="ECO:0000259" key="1">
    <source>
        <dbReference type="Pfam" id="PF18765"/>
    </source>
</evidence>
<dbReference type="CDD" id="cd05403">
    <property type="entry name" value="NT_KNTase_like"/>
    <property type="match status" value="1"/>
</dbReference>
<sequence length="95" mass="10681">MEPMESALKLALLYGSFAKQTDHADSDIDLMLVSDSLTLEDVFEALEPVEKELSRPINPTLYTTEEFHQRRAQGNPFIRKVLEGPYVLLKGSIDG</sequence>
<comment type="caution">
    <text evidence="2">The sequence shown here is derived from an EMBL/GenBank/DDBJ whole genome shotgun (WGS) entry which is preliminary data.</text>
</comment>
<organism evidence="2 3">
    <name type="scientific">Marinobacter nitratireducens</name>
    <dbReference type="NCBI Taxonomy" id="1137280"/>
    <lineage>
        <taxon>Bacteria</taxon>
        <taxon>Pseudomonadati</taxon>
        <taxon>Pseudomonadota</taxon>
        <taxon>Gammaproteobacteria</taxon>
        <taxon>Pseudomonadales</taxon>
        <taxon>Marinobacteraceae</taxon>
        <taxon>Marinobacter</taxon>
    </lineage>
</organism>
<protein>
    <recommendedName>
        <fullName evidence="1">Polymerase beta nucleotidyltransferase domain-containing protein</fullName>
    </recommendedName>
</protein>
<dbReference type="AlphaFoldDB" id="A0A072NJ18"/>
<keyword evidence="3" id="KW-1185">Reference proteome</keyword>
<dbReference type="PATRIC" id="fig|1137280.3.peg.121"/>
<reference evidence="2 3" key="1">
    <citation type="submission" date="2012-12" db="EMBL/GenBank/DDBJ databases">
        <title>Genome assembly of Marinobacter sp. AK21.</title>
        <authorList>
            <person name="Khatri I."/>
            <person name="Kumar R."/>
            <person name="Vaidya B."/>
            <person name="Subramanian S."/>
            <person name="Pinnaka A."/>
        </authorList>
    </citation>
    <scope>NUCLEOTIDE SEQUENCE [LARGE SCALE GENOMIC DNA]</scope>
    <source>
        <strain evidence="2 3">AK21</strain>
    </source>
</reference>
<dbReference type="Proteomes" id="UP000035057">
    <property type="component" value="Unassembled WGS sequence"/>
</dbReference>
<dbReference type="InterPro" id="IPR043519">
    <property type="entry name" value="NT_sf"/>
</dbReference>
<dbReference type="EMBL" id="ANIE01000001">
    <property type="protein sequence ID" value="KEF33115.1"/>
    <property type="molecule type" value="Genomic_DNA"/>
</dbReference>
<dbReference type="InterPro" id="IPR041633">
    <property type="entry name" value="Polbeta"/>
</dbReference>
<feature type="domain" description="Polymerase beta nucleotidyltransferase" evidence="1">
    <location>
        <begin position="7"/>
        <end position="57"/>
    </location>
</feature>
<dbReference type="SUPFAM" id="SSF81301">
    <property type="entry name" value="Nucleotidyltransferase"/>
    <property type="match status" value="1"/>
</dbReference>
<evidence type="ECO:0000313" key="2">
    <source>
        <dbReference type="EMBL" id="KEF33115.1"/>
    </source>
</evidence>
<dbReference type="Pfam" id="PF18765">
    <property type="entry name" value="Polbeta"/>
    <property type="match status" value="1"/>
</dbReference>